<dbReference type="AlphaFoldDB" id="A0A3P6RT34"/>
<gene>
    <name evidence="1" type="ORF">CGOC_LOCUS4608</name>
</gene>
<accession>A0A3P6RT34</accession>
<name>A0A3P6RT34_CYLGO</name>
<dbReference type="EMBL" id="UYRV01012962">
    <property type="protein sequence ID" value="VDK59293.1"/>
    <property type="molecule type" value="Genomic_DNA"/>
</dbReference>
<evidence type="ECO:0000313" key="1">
    <source>
        <dbReference type="EMBL" id="VDK59293.1"/>
    </source>
</evidence>
<dbReference type="Proteomes" id="UP000271889">
    <property type="component" value="Unassembled WGS sequence"/>
</dbReference>
<protein>
    <submittedName>
        <fullName evidence="1">Uncharacterized protein</fullName>
    </submittedName>
</protein>
<evidence type="ECO:0000313" key="2">
    <source>
        <dbReference type="Proteomes" id="UP000271889"/>
    </source>
</evidence>
<sequence length="67" mass="7576">MVDNNYMESNEKLALPSQMPLRTSCTLRLNEAKKNDTNSTTRPHDPKNTAWLIDDAAEDVGKTTRNL</sequence>
<keyword evidence="2" id="KW-1185">Reference proteome</keyword>
<organism evidence="1 2">
    <name type="scientific">Cylicostephanus goldi</name>
    <name type="common">Nematode worm</name>
    <dbReference type="NCBI Taxonomy" id="71465"/>
    <lineage>
        <taxon>Eukaryota</taxon>
        <taxon>Metazoa</taxon>
        <taxon>Ecdysozoa</taxon>
        <taxon>Nematoda</taxon>
        <taxon>Chromadorea</taxon>
        <taxon>Rhabditida</taxon>
        <taxon>Rhabditina</taxon>
        <taxon>Rhabditomorpha</taxon>
        <taxon>Strongyloidea</taxon>
        <taxon>Strongylidae</taxon>
        <taxon>Cylicostephanus</taxon>
    </lineage>
</organism>
<proteinExistence type="predicted"/>
<reference evidence="1 2" key="1">
    <citation type="submission" date="2018-11" db="EMBL/GenBank/DDBJ databases">
        <authorList>
            <consortium name="Pathogen Informatics"/>
        </authorList>
    </citation>
    <scope>NUCLEOTIDE SEQUENCE [LARGE SCALE GENOMIC DNA]</scope>
</reference>